<dbReference type="Pfam" id="PF01899">
    <property type="entry name" value="MNHE"/>
    <property type="match status" value="1"/>
</dbReference>
<dbReference type="OrthoDB" id="9800498at2"/>
<dbReference type="EMBL" id="CP007452">
    <property type="protein sequence ID" value="AHM57348.1"/>
    <property type="molecule type" value="Genomic_DNA"/>
</dbReference>
<evidence type="ECO:0000256" key="3">
    <source>
        <dbReference type="ARBA" id="ARBA00022449"/>
    </source>
</evidence>
<keyword evidence="10" id="KW-1185">Reference proteome</keyword>
<dbReference type="GO" id="GO:0005886">
    <property type="term" value="C:plasma membrane"/>
    <property type="evidence" value="ECO:0007669"/>
    <property type="project" value="UniProtKB-SubCell"/>
</dbReference>
<evidence type="ECO:0000256" key="1">
    <source>
        <dbReference type="ARBA" id="ARBA00004651"/>
    </source>
</evidence>
<keyword evidence="6 8" id="KW-1133">Transmembrane helix</keyword>
<dbReference type="HOGENOM" id="CLU_086615_2_2_9"/>
<dbReference type="AlphaFoldDB" id="W8THN3"/>
<dbReference type="STRING" id="1286171.EAL2_c20670"/>
<name>W8THN3_PEPAC</name>
<evidence type="ECO:0000256" key="8">
    <source>
        <dbReference type="SAM" id="Phobius"/>
    </source>
</evidence>
<evidence type="ECO:0000256" key="5">
    <source>
        <dbReference type="ARBA" id="ARBA00022692"/>
    </source>
</evidence>
<feature type="transmembrane region" description="Helical" evidence="8">
    <location>
        <begin position="61"/>
        <end position="79"/>
    </location>
</feature>
<feature type="transmembrane region" description="Helical" evidence="8">
    <location>
        <begin position="12"/>
        <end position="41"/>
    </location>
</feature>
<evidence type="ECO:0000256" key="2">
    <source>
        <dbReference type="ARBA" id="ARBA00006228"/>
    </source>
</evidence>
<gene>
    <name evidence="9" type="ORF">EAL2_c20670</name>
</gene>
<dbReference type="Proteomes" id="UP000019591">
    <property type="component" value="Chromosome"/>
</dbReference>
<dbReference type="PANTHER" id="PTHR34584">
    <property type="entry name" value="NA(+)/H(+) ANTIPORTER SUBUNIT E1"/>
    <property type="match status" value="1"/>
</dbReference>
<keyword evidence="3" id="KW-0050">Antiport</keyword>
<dbReference type="GO" id="GO:0015297">
    <property type="term" value="F:antiporter activity"/>
    <property type="evidence" value="ECO:0007669"/>
    <property type="project" value="UniProtKB-KW"/>
</dbReference>
<comment type="similarity">
    <text evidence="2">Belongs to the CPA3 antiporters (TC 2.A.63) subunit E family.</text>
</comment>
<keyword evidence="7 8" id="KW-0472">Membrane</keyword>
<proteinExistence type="inferred from homology"/>
<dbReference type="PATRIC" id="fig|1286171.3.peg.2014"/>
<organism evidence="9 10">
    <name type="scientific">Peptoclostridium acidaminophilum DSM 3953</name>
    <dbReference type="NCBI Taxonomy" id="1286171"/>
    <lineage>
        <taxon>Bacteria</taxon>
        <taxon>Bacillati</taxon>
        <taxon>Bacillota</taxon>
        <taxon>Clostridia</taxon>
        <taxon>Peptostreptococcales</taxon>
        <taxon>Peptoclostridiaceae</taxon>
        <taxon>Peptoclostridium</taxon>
    </lineage>
</organism>
<dbReference type="PANTHER" id="PTHR34584:SF1">
    <property type="entry name" value="NA(+)_H(+) ANTIPORTER SUBUNIT E1"/>
    <property type="match status" value="1"/>
</dbReference>
<evidence type="ECO:0000256" key="7">
    <source>
        <dbReference type="ARBA" id="ARBA00023136"/>
    </source>
</evidence>
<evidence type="ECO:0000256" key="4">
    <source>
        <dbReference type="ARBA" id="ARBA00022475"/>
    </source>
</evidence>
<dbReference type="RefSeq" id="WP_025436278.1">
    <property type="nucleotide sequence ID" value="NZ_CP007452.1"/>
</dbReference>
<keyword evidence="3" id="KW-0813">Transport</keyword>
<reference evidence="9 10" key="1">
    <citation type="journal article" date="2014" name="Genome Announc.">
        <title>Complete Genome Sequence of Amino Acid-Utilizing Eubacterium acidaminophilum al-2 (DSM 3953).</title>
        <authorList>
            <person name="Poehlein A."/>
            <person name="Andreesen J.R."/>
            <person name="Daniel R."/>
        </authorList>
    </citation>
    <scope>NUCLEOTIDE SEQUENCE [LARGE SCALE GENOMIC DNA]</scope>
    <source>
        <strain evidence="9 10">DSM 3953</strain>
    </source>
</reference>
<evidence type="ECO:0000313" key="10">
    <source>
        <dbReference type="Proteomes" id="UP000019591"/>
    </source>
</evidence>
<dbReference type="InterPro" id="IPR002758">
    <property type="entry name" value="Cation_antiport_E"/>
</dbReference>
<evidence type="ECO:0000313" key="9">
    <source>
        <dbReference type="EMBL" id="AHM57348.1"/>
    </source>
</evidence>
<protein>
    <submittedName>
        <fullName evidence="9">Uncharacterized protein</fullName>
    </submittedName>
</protein>
<keyword evidence="4" id="KW-1003">Cell membrane</keyword>
<dbReference type="GO" id="GO:0008324">
    <property type="term" value="F:monoatomic cation transmembrane transporter activity"/>
    <property type="evidence" value="ECO:0007669"/>
    <property type="project" value="InterPro"/>
</dbReference>
<keyword evidence="5 8" id="KW-0812">Transmembrane</keyword>
<evidence type="ECO:0000256" key="6">
    <source>
        <dbReference type="ARBA" id="ARBA00022989"/>
    </source>
</evidence>
<accession>W8THN3</accession>
<comment type="subcellular location">
    <subcellularLocation>
        <location evidence="1">Cell membrane</location>
        <topology evidence="1">Multi-pass membrane protein</topology>
    </subcellularLocation>
</comment>
<dbReference type="KEGG" id="eac:EAL2_c20670"/>
<dbReference type="eggNOG" id="COG1863">
    <property type="taxonomic scope" value="Bacteria"/>
</dbReference>
<sequence length="164" mass="18679">MSWRTIRLSLALFIFYMLLTIDFSALNIGAGLMLSIAVSYFSARVLYDPAGDSIEEVRIPGPLRLVSYLLFLLLSIYRASFRYMLHIIRNDEEPAALRIRLHTSNPFVVSLIANSITLTPGTITLSSKGDELTVLCIKGDRDYESLRSDIIEGFERQLTRRMRK</sequence>